<feature type="compositionally biased region" description="Basic and acidic residues" evidence="2">
    <location>
        <begin position="112"/>
        <end position="131"/>
    </location>
</feature>
<feature type="compositionally biased region" description="Polar residues" evidence="2">
    <location>
        <begin position="742"/>
        <end position="757"/>
    </location>
</feature>
<feature type="compositionally biased region" description="Basic and acidic residues" evidence="2">
    <location>
        <begin position="487"/>
        <end position="510"/>
    </location>
</feature>
<gene>
    <name evidence="3" type="ORF">CLUMA_CG018155</name>
</gene>
<sequence>MGRKNKQKNTAVSTLPENKVDVEVVKKEPEVEQKAPIENESKNTTQIASTPKPEEKVENISDKNEINVVADKENVPQAASKSKRKRHRKRKNAAATKVSSEIEESSSTEPPPDTKKDVAVKSKEKTVEEKVVVPTEPPKSELPQACSDNKNVTENRSPVNAAKTRENRKKNKKSSNNDETEKVSNEKDVKELPAEKVEVLPAAHNNETRKSKNRRRGDSKKCIPDELQERLEREQREARDQLKNEIEKREKLLEKIEMVLDCKKQEKKIAKDHQDSIKEMVALTSLASSSTIPANEPEKDLLVDKIEQVLGVTKLEIKNVQNQQAFVGRLETELSKIKDAKNNYLQGETSDAAQASTYKLPEHIEKLKKGIKNVEEVKSKNKDELLKEIESRDILMAEINKVLNTTKTEIQNVQKQQKIIANLETELHKIKEAEINEKLLVLNEEMNDEEEEEEKVNLPVTKMSSSSLLDTLMANVGKIKDIHAQKQQQKELAKTEKNIKKNENETKDNVVETTKTSNDSTPPCSVVKAVEDIKVNVTKTETSHELLQQQPQKLSMADMLRNAPTPPPEEEKKNEKKTKSSNNIKKNVETAPVVPTEEVHQEKIEAASVGNAGENDVDESKPSVKASEVAIESETMADASNISKTFQDSKKKKDVKSKNSKESVVEKSNIKPLPRNDKNEVSNAPNVKNAQKTKQKGNSESESAITDDASQAVVNPPKKESPSETKPTNLPEKVIVEEKLIVSTSTAALNTETSNPTKKIETAKAKPTTNSDMKKPSSPTKKIETAKAPPNADSDLKKPSSPKKVVESVKAASTADSDTKKPSSHAKIIETAKAPPTADSGLKKPSTPTKDVESVKAASTADSDTKKPSSPTKIIETAKAPVTADLDTKKPSNPPKIAETVKAASTADSDIKEPANPPKIAETVKAASTAGSAETKKPNPPKKTETNKTASKGSAKKAKK</sequence>
<evidence type="ECO:0000313" key="3">
    <source>
        <dbReference type="EMBL" id="CRL05067.1"/>
    </source>
</evidence>
<keyword evidence="4" id="KW-1185">Reference proteome</keyword>
<keyword evidence="1" id="KW-0175">Coiled coil</keyword>
<dbReference type="EMBL" id="CVRI01000064">
    <property type="protein sequence ID" value="CRL05067.1"/>
    <property type="molecule type" value="Genomic_DNA"/>
</dbReference>
<feature type="region of interest" description="Disordered" evidence="2">
    <location>
        <begin position="541"/>
        <end position="960"/>
    </location>
</feature>
<proteinExistence type="predicted"/>
<evidence type="ECO:0000313" key="4">
    <source>
        <dbReference type="Proteomes" id="UP000183832"/>
    </source>
</evidence>
<dbReference type="AlphaFoldDB" id="A0A1J1IXR8"/>
<feature type="compositionally biased region" description="Low complexity" evidence="2">
    <location>
        <begin position="580"/>
        <end position="596"/>
    </location>
</feature>
<feature type="compositionally biased region" description="Basic and acidic residues" evidence="2">
    <location>
        <begin position="18"/>
        <end position="41"/>
    </location>
</feature>
<evidence type="ECO:0000256" key="2">
    <source>
        <dbReference type="SAM" id="MobiDB-lite"/>
    </source>
</evidence>
<feature type="region of interest" description="Disordered" evidence="2">
    <location>
        <begin position="487"/>
        <end position="524"/>
    </location>
</feature>
<feature type="compositionally biased region" description="Basic and acidic residues" evidence="2">
    <location>
        <begin position="647"/>
        <end position="680"/>
    </location>
</feature>
<feature type="compositionally biased region" description="Polar residues" evidence="2">
    <location>
        <begin position="146"/>
        <end position="158"/>
    </location>
</feature>
<accession>A0A1J1IXR8</accession>
<feature type="region of interest" description="Disordered" evidence="2">
    <location>
        <begin position="1"/>
        <end position="240"/>
    </location>
</feature>
<feature type="compositionally biased region" description="Basic residues" evidence="2">
    <location>
        <begin position="81"/>
        <end position="92"/>
    </location>
</feature>
<evidence type="ECO:0000256" key="1">
    <source>
        <dbReference type="SAM" id="Coils"/>
    </source>
</evidence>
<dbReference type="Proteomes" id="UP000183832">
    <property type="component" value="Unassembled WGS sequence"/>
</dbReference>
<reference evidence="3 4" key="1">
    <citation type="submission" date="2015-04" db="EMBL/GenBank/DDBJ databases">
        <authorList>
            <person name="Syromyatnikov M.Y."/>
            <person name="Popov V.N."/>
        </authorList>
    </citation>
    <scope>NUCLEOTIDE SEQUENCE [LARGE SCALE GENOMIC DNA]</scope>
</reference>
<feature type="compositionally biased region" description="Polar residues" evidence="2">
    <location>
        <begin position="511"/>
        <end position="523"/>
    </location>
</feature>
<feature type="compositionally biased region" description="Basic and acidic residues" evidence="2">
    <location>
        <begin position="934"/>
        <end position="946"/>
    </location>
</feature>
<dbReference type="OrthoDB" id="10683251at2759"/>
<protein>
    <submittedName>
        <fullName evidence="3">CLUMA_CG018155, isoform A</fullName>
    </submittedName>
</protein>
<organism evidence="3 4">
    <name type="scientific">Clunio marinus</name>
    <dbReference type="NCBI Taxonomy" id="568069"/>
    <lineage>
        <taxon>Eukaryota</taxon>
        <taxon>Metazoa</taxon>
        <taxon>Ecdysozoa</taxon>
        <taxon>Arthropoda</taxon>
        <taxon>Hexapoda</taxon>
        <taxon>Insecta</taxon>
        <taxon>Pterygota</taxon>
        <taxon>Neoptera</taxon>
        <taxon>Endopterygota</taxon>
        <taxon>Diptera</taxon>
        <taxon>Nematocera</taxon>
        <taxon>Chironomoidea</taxon>
        <taxon>Chironomidae</taxon>
        <taxon>Clunio</taxon>
    </lineage>
</organism>
<dbReference type="STRING" id="568069.A0A1J1IXR8"/>
<feature type="compositionally biased region" description="Basic and acidic residues" evidence="2">
    <location>
        <begin position="569"/>
        <end position="578"/>
    </location>
</feature>
<feature type="compositionally biased region" description="Polar residues" evidence="2">
    <location>
        <begin position="681"/>
        <end position="713"/>
    </location>
</feature>
<name>A0A1J1IXR8_9DIPT</name>
<feature type="compositionally biased region" description="Basic and acidic residues" evidence="2">
    <location>
        <begin position="175"/>
        <end position="198"/>
    </location>
</feature>
<feature type="compositionally biased region" description="Basic and acidic residues" evidence="2">
    <location>
        <begin position="52"/>
        <end position="74"/>
    </location>
</feature>
<feature type="coiled-coil region" evidence="1">
    <location>
        <begin position="364"/>
        <end position="456"/>
    </location>
</feature>
<feature type="compositionally biased region" description="Polar residues" evidence="2">
    <location>
        <begin position="541"/>
        <end position="553"/>
    </location>
</feature>
<feature type="compositionally biased region" description="Basic and acidic residues" evidence="2">
    <location>
        <begin position="219"/>
        <end position="240"/>
    </location>
</feature>